<dbReference type="GO" id="GO:0070681">
    <property type="term" value="P:glutaminyl-tRNAGln biosynthesis via transamidation"/>
    <property type="evidence" value="ECO:0007669"/>
    <property type="project" value="TreeGrafter"/>
</dbReference>
<organism evidence="2 3">
    <name type="scientific">Tectimicrobiota bacterium</name>
    <dbReference type="NCBI Taxonomy" id="2528274"/>
    <lineage>
        <taxon>Bacteria</taxon>
        <taxon>Pseudomonadati</taxon>
        <taxon>Nitrospinota/Tectimicrobiota group</taxon>
        <taxon>Candidatus Tectimicrobiota</taxon>
    </lineage>
</organism>
<dbReference type="Proteomes" id="UP000712673">
    <property type="component" value="Unassembled WGS sequence"/>
</dbReference>
<comment type="catalytic activity">
    <reaction evidence="1">
        <text>L-glutamyl-tRNA(Gln) + L-glutamine + ATP + H2O = L-glutaminyl-tRNA(Gln) + L-glutamate + ADP + phosphate + H(+)</text>
        <dbReference type="Rhea" id="RHEA:17521"/>
        <dbReference type="Rhea" id="RHEA-COMP:9681"/>
        <dbReference type="Rhea" id="RHEA-COMP:9684"/>
        <dbReference type="ChEBI" id="CHEBI:15377"/>
        <dbReference type="ChEBI" id="CHEBI:15378"/>
        <dbReference type="ChEBI" id="CHEBI:29985"/>
        <dbReference type="ChEBI" id="CHEBI:30616"/>
        <dbReference type="ChEBI" id="CHEBI:43474"/>
        <dbReference type="ChEBI" id="CHEBI:58359"/>
        <dbReference type="ChEBI" id="CHEBI:78520"/>
        <dbReference type="ChEBI" id="CHEBI:78521"/>
        <dbReference type="ChEBI" id="CHEBI:456216"/>
    </reaction>
</comment>
<comment type="function">
    <text evidence="1">Allows the formation of correctly charged Asn-tRNA(Asn) or Gln-tRNA(Gln) through the transamidation of misacylated Asp-tRNA(Asn) or Glu-tRNA(Gln) in organisms which lack either or both of asparaginyl-tRNA or glutaminyl-tRNA synthetases. The reaction takes place in the presence of glutamine and ATP through an activated phospho-Asp-tRNA(Asn) or phospho-Glu-tRNA(Gln).</text>
</comment>
<dbReference type="NCBIfam" id="TIGR00135">
    <property type="entry name" value="gatC"/>
    <property type="match status" value="1"/>
</dbReference>
<comment type="subunit">
    <text evidence="1">Heterotrimer of A, B and C subunits.</text>
</comment>
<dbReference type="AlphaFoldDB" id="A0A938AZB3"/>
<keyword evidence="1" id="KW-0436">Ligase</keyword>
<dbReference type="SUPFAM" id="SSF141000">
    <property type="entry name" value="Glu-tRNAGln amidotransferase C subunit"/>
    <property type="match status" value="1"/>
</dbReference>
<dbReference type="InterPro" id="IPR036113">
    <property type="entry name" value="Asp/Glu-ADT_sf_sub_c"/>
</dbReference>
<accession>A0A938AZB3</accession>
<dbReference type="InterPro" id="IPR003837">
    <property type="entry name" value="GatC"/>
</dbReference>
<proteinExistence type="inferred from homology"/>
<dbReference type="PANTHER" id="PTHR15004">
    <property type="entry name" value="GLUTAMYL-TRNA(GLN) AMIDOTRANSFERASE SUBUNIT C, MITOCHONDRIAL"/>
    <property type="match status" value="1"/>
</dbReference>
<evidence type="ECO:0000313" key="2">
    <source>
        <dbReference type="EMBL" id="MBM3222387.1"/>
    </source>
</evidence>
<dbReference type="Pfam" id="PF02686">
    <property type="entry name" value="GatC"/>
    <property type="match status" value="1"/>
</dbReference>
<comment type="caution">
    <text evidence="2">The sequence shown here is derived from an EMBL/GenBank/DDBJ whole genome shotgun (WGS) entry which is preliminary data.</text>
</comment>
<dbReference type="EMBL" id="VGLS01000015">
    <property type="protein sequence ID" value="MBM3222387.1"/>
    <property type="molecule type" value="Genomic_DNA"/>
</dbReference>
<protein>
    <recommendedName>
        <fullName evidence="1">Aspartyl/glutamyl-tRNA(Asn/Gln) amidotransferase subunit C</fullName>
        <shortName evidence="1">Asp/Glu-ADT subunit C</shortName>
        <ecNumber evidence="1">6.3.5.-</ecNumber>
    </recommendedName>
</protein>
<dbReference type="GO" id="GO:0006412">
    <property type="term" value="P:translation"/>
    <property type="evidence" value="ECO:0007669"/>
    <property type="project" value="UniProtKB-UniRule"/>
</dbReference>
<keyword evidence="1" id="KW-0067">ATP-binding</keyword>
<evidence type="ECO:0000313" key="3">
    <source>
        <dbReference type="Proteomes" id="UP000712673"/>
    </source>
</evidence>
<gene>
    <name evidence="1 2" type="primary">gatC</name>
    <name evidence="2" type="ORF">FJZ47_01090</name>
</gene>
<reference evidence="2" key="1">
    <citation type="submission" date="2019-03" db="EMBL/GenBank/DDBJ databases">
        <title>Lake Tanganyika Metagenome-Assembled Genomes (MAGs).</title>
        <authorList>
            <person name="Tran P."/>
        </authorList>
    </citation>
    <scope>NUCLEOTIDE SEQUENCE</scope>
    <source>
        <strain evidence="2">K_DeepCast_65m_m2_066</strain>
    </source>
</reference>
<name>A0A938AZB3_UNCTE</name>
<dbReference type="HAMAP" id="MF_00122">
    <property type="entry name" value="GatC"/>
    <property type="match status" value="1"/>
</dbReference>
<dbReference type="GO" id="GO:0006450">
    <property type="term" value="P:regulation of translational fidelity"/>
    <property type="evidence" value="ECO:0007669"/>
    <property type="project" value="InterPro"/>
</dbReference>
<dbReference type="PANTHER" id="PTHR15004:SF0">
    <property type="entry name" value="GLUTAMYL-TRNA(GLN) AMIDOTRANSFERASE SUBUNIT C, MITOCHONDRIAL"/>
    <property type="match status" value="1"/>
</dbReference>
<comment type="catalytic activity">
    <reaction evidence="1">
        <text>L-aspartyl-tRNA(Asn) + L-glutamine + ATP + H2O = L-asparaginyl-tRNA(Asn) + L-glutamate + ADP + phosphate + 2 H(+)</text>
        <dbReference type="Rhea" id="RHEA:14513"/>
        <dbReference type="Rhea" id="RHEA-COMP:9674"/>
        <dbReference type="Rhea" id="RHEA-COMP:9677"/>
        <dbReference type="ChEBI" id="CHEBI:15377"/>
        <dbReference type="ChEBI" id="CHEBI:15378"/>
        <dbReference type="ChEBI" id="CHEBI:29985"/>
        <dbReference type="ChEBI" id="CHEBI:30616"/>
        <dbReference type="ChEBI" id="CHEBI:43474"/>
        <dbReference type="ChEBI" id="CHEBI:58359"/>
        <dbReference type="ChEBI" id="CHEBI:78515"/>
        <dbReference type="ChEBI" id="CHEBI:78516"/>
        <dbReference type="ChEBI" id="CHEBI:456216"/>
    </reaction>
</comment>
<evidence type="ECO:0000256" key="1">
    <source>
        <dbReference type="HAMAP-Rule" id="MF_00122"/>
    </source>
</evidence>
<dbReference type="GO" id="GO:0005524">
    <property type="term" value="F:ATP binding"/>
    <property type="evidence" value="ECO:0007669"/>
    <property type="project" value="UniProtKB-KW"/>
</dbReference>
<keyword evidence="1" id="KW-0648">Protein biosynthesis</keyword>
<dbReference type="Gene3D" id="1.10.20.60">
    <property type="entry name" value="Glu-tRNAGln amidotransferase C subunit, N-terminal domain"/>
    <property type="match status" value="1"/>
</dbReference>
<comment type="similarity">
    <text evidence="1">Belongs to the GatC family.</text>
</comment>
<dbReference type="GO" id="GO:0050567">
    <property type="term" value="F:glutaminyl-tRNA synthase (glutamine-hydrolyzing) activity"/>
    <property type="evidence" value="ECO:0007669"/>
    <property type="project" value="UniProtKB-UniRule"/>
</dbReference>
<keyword evidence="1" id="KW-0547">Nucleotide-binding</keyword>
<dbReference type="EC" id="6.3.5.-" evidence="1"/>
<sequence length="95" mass="10618">MLLSDTQVEHVAQLARLALRPEEKPRLTEQLNAILAYMEQLNEVPTEGIEPTAHVLDLGNVFREDAVQHSLGIEDALANAPETAHHFFVVPRIVE</sequence>